<evidence type="ECO:0000256" key="1">
    <source>
        <dbReference type="ARBA" id="ARBA00023015"/>
    </source>
</evidence>
<dbReference type="SUPFAM" id="SSF46785">
    <property type="entry name" value="Winged helix' DNA-binding domain"/>
    <property type="match status" value="1"/>
</dbReference>
<dbReference type="SMART" id="SM00866">
    <property type="entry name" value="UTRA"/>
    <property type="match status" value="1"/>
</dbReference>
<dbReference type="CDD" id="cd07377">
    <property type="entry name" value="WHTH_GntR"/>
    <property type="match status" value="1"/>
</dbReference>
<gene>
    <name evidence="5" type="ORF">E7512_09780</name>
</gene>
<dbReference type="InterPro" id="IPR000524">
    <property type="entry name" value="Tscrpt_reg_HTH_GntR"/>
</dbReference>
<dbReference type="SUPFAM" id="SSF64288">
    <property type="entry name" value="Chorismate lyase-like"/>
    <property type="match status" value="1"/>
</dbReference>
<comment type="caution">
    <text evidence="5">The sequence shown here is derived from an EMBL/GenBank/DDBJ whole genome shotgun (WGS) entry which is preliminary data.</text>
</comment>
<dbReference type="Pfam" id="PF00392">
    <property type="entry name" value="GntR"/>
    <property type="match status" value="1"/>
</dbReference>
<proteinExistence type="predicted"/>
<dbReference type="Gene3D" id="1.10.10.10">
    <property type="entry name" value="Winged helix-like DNA-binding domain superfamily/Winged helix DNA-binding domain"/>
    <property type="match status" value="1"/>
</dbReference>
<feature type="domain" description="HTH gntR-type" evidence="4">
    <location>
        <begin position="22"/>
        <end position="90"/>
    </location>
</feature>
<keyword evidence="1" id="KW-0805">Transcription regulation</keyword>
<accession>A0A928KT78</accession>
<keyword evidence="2" id="KW-0238">DNA-binding</keyword>
<protein>
    <submittedName>
        <fullName evidence="5">GntR family transcriptional regulator</fullName>
    </submittedName>
</protein>
<dbReference type="GO" id="GO:0045892">
    <property type="term" value="P:negative regulation of DNA-templated transcription"/>
    <property type="evidence" value="ECO:0007669"/>
    <property type="project" value="TreeGrafter"/>
</dbReference>
<dbReference type="Proteomes" id="UP000754750">
    <property type="component" value="Unassembled WGS sequence"/>
</dbReference>
<dbReference type="GO" id="GO:0003700">
    <property type="term" value="F:DNA-binding transcription factor activity"/>
    <property type="evidence" value="ECO:0007669"/>
    <property type="project" value="InterPro"/>
</dbReference>
<dbReference type="GO" id="GO:0003677">
    <property type="term" value="F:DNA binding"/>
    <property type="evidence" value="ECO:0007669"/>
    <property type="project" value="UniProtKB-KW"/>
</dbReference>
<organism evidence="5 6">
    <name type="scientific">Faecalispora sporosphaeroides</name>
    <dbReference type="NCBI Taxonomy" id="1549"/>
    <lineage>
        <taxon>Bacteria</taxon>
        <taxon>Bacillati</taxon>
        <taxon>Bacillota</taxon>
        <taxon>Clostridia</taxon>
        <taxon>Eubacteriales</taxon>
        <taxon>Oscillospiraceae</taxon>
        <taxon>Faecalispora</taxon>
    </lineage>
</organism>
<dbReference type="Gene3D" id="3.40.1410.10">
    <property type="entry name" value="Chorismate lyase-like"/>
    <property type="match status" value="1"/>
</dbReference>
<dbReference type="PANTHER" id="PTHR44846">
    <property type="entry name" value="MANNOSYL-D-GLYCERATE TRANSPORT/METABOLISM SYSTEM REPRESSOR MNGR-RELATED"/>
    <property type="match status" value="1"/>
</dbReference>
<dbReference type="EMBL" id="SVNY01000004">
    <property type="protein sequence ID" value="MBE6833854.1"/>
    <property type="molecule type" value="Genomic_DNA"/>
</dbReference>
<name>A0A928KT78_9FIRM</name>
<dbReference type="PRINTS" id="PR00035">
    <property type="entry name" value="HTHGNTR"/>
</dbReference>
<keyword evidence="3" id="KW-0804">Transcription</keyword>
<evidence type="ECO:0000256" key="2">
    <source>
        <dbReference type="ARBA" id="ARBA00023125"/>
    </source>
</evidence>
<dbReference type="InterPro" id="IPR028978">
    <property type="entry name" value="Chorismate_lyase_/UTRA_dom_sf"/>
</dbReference>
<dbReference type="InterPro" id="IPR050679">
    <property type="entry name" value="Bact_HTH_transcr_reg"/>
</dbReference>
<evidence type="ECO:0000313" key="5">
    <source>
        <dbReference type="EMBL" id="MBE6833854.1"/>
    </source>
</evidence>
<dbReference type="InterPro" id="IPR011663">
    <property type="entry name" value="UTRA"/>
</dbReference>
<evidence type="ECO:0000313" key="6">
    <source>
        <dbReference type="Proteomes" id="UP000754750"/>
    </source>
</evidence>
<dbReference type="SMART" id="SM00345">
    <property type="entry name" value="HTH_GNTR"/>
    <property type="match status" value="1"/>
</dbReference>
<dbReference type="Pfam" id="PF07702">
    <property type="entry name" value="UTRA"/>
    <property type="match status" value="1"/>
</dbReference>
<dbReference type="InterPro" id="IPR036388">
    <property type="entry name" value="WH-like_DNA-bd_sf"/>
</dbReference>
<evidence type="ECO:0000259" key="4">
    <source>
        <dbReference type="PROSITE" id="PS50949"/>
    </source>
</evidence>
<dbReference type="PANTHER" id="PTHR44846:SF1">
    <property type="entry name" value="MANNOSYL-D-GLYCERATE TRANSPORT_METABOLISM SYSTEM REPRESSOR MNGR-RELATED"/>
    <property type="match status" value="1"/>
</dbReference>
<dbReference type="InterPro" id="IPR036390">
    <property type="entry name" value="WH_DNA-bd_sf"/>
</dbReference>
<dbReference type="PROSITE" id="PS50949">
    <property type="entry name" value="HTH_GNTR"/>
    <property type="match status" value="1"/>
</dbReference>
<evidence type="ECO:0000256" key="3">
    <source>
        <dbReference type="ARBA" id="ARBA00023163"/>
    </source>
</evidence>
<dbReference type="AlphaFoldDB" id="A0A928KT78"/>
<sequence>MTGADMEGRVNLMSDGHLVKTQLMKLKIADYVIGYIRTHRLSTDEMLPSENSLAIQFGVSRNVVRGALDHLRSQGKVYARKGKGFFVAEKQQFIVYQQDVNVGFSETFQEPVYRYESKLLSWTLIRAKQVEKEIFGLSEDDQLYRLKVLRSVMGLPLAICYSEIPQRMVPNLEQYLSDFYSLNDILVDKYGYEHPICKSVAVEVVLPTVSKIHLLGIDAGIPLLKETNVFEVSGGPVEYFQVYARSDRFKLKINV</sequence>
<reference evidence="5" key="1">
    <citation type="submission" date="2019-04" db="EMBL/GenBank/DDBJ databases">
        <title>Evolution of Biomass-Degrading Anaerobic Consortia Revealed by Metagenomics.</title>
        <authorList>
            <person name="Peng X."/>
        </authorList>
    </citation>
    <scope>NUCLEOTIDE SEQUENCE</scope>
    <source>
        <strain evidence="5">SIG551</strain>
    </source>
</reference>